<dbReference type="SUPFAM" id="SSF47226">
    <property type="entry name" value="Histidine-containing phosphotransfer domain, HPT domain"/>
    <property type="match status" value="1"/>
</dbReference>
<reference evidence="3 4" key="1">
    <citation type="submission" date="2018-08" db="EMBL/GenBank/DDBJ databases">
        <title>The reduced genetic potential of extracellular carbohydrate catabolism in Euzebyella marina RN62, a Flavobacteriia bacterium isolated from the hadal water.</title>
        <authorList>
            <person name="Xue C."/>
        </authorList>
    </citation>
    <scope>NUCLEOTIDE SEQUENCE [LARGE SCALE GENOMIC DNA]</scope>
    <source>
        <strain evidence="3 4">RN62</strain>
    </source>
</reference>
<dbReference type="OrthoDB" id="1441381at2"/>
<evidence type="ECO:0000313" key="4">
    <source>
        <dbReference type="Proteomes" id="UP000276309"/>
    </source>
</evidence>
<feature type="modified residue" description="Phosphohistidine" evidence="1">
    <location>
        <position position="55"/>
    </location>
</feature>
<organism evidence="3 4">
    <name type="scientific">Euzebyella marina</name>
    <dbReference type="NCBI Taxonomy" id="1761453"/>
    <lineage>
        <taxon>Bacteria</taxon>
        <taxon>Pseudomonadati</taxon>
        <taxon>Bacteroidota</taxon>
        <taxon>Flavobacteriia</taxon>
        <taxon>Flavobacteriales</taxon>
        <taxon>Flavobacteriaceae</taxon>
        <taxon>Euzebyella</taxon>
    </lineage>
</organism>
<feature type="domain" description="HPt" evidence="2">
    <location>
        <begin position="16"/>
        <end position="105"/>
    </location>
</feature>
<accession>A0A3G2L8P8</accession>
<dbReference type="Pfam" id="PF01627">
    <property type="entry name" value="Hpt"/>
    <property type="match status" value="1"/>
</dbReference>
<dbReference type="InterPro" id="IPR036641">
    <property type="entry name" value="HPT_dom_sf"/>
</dbReference>
<dbReference type="RefSeq" id="WP_121849652.1">
    <property type="nucleotide sequence ID" value="NZ_CP032050.1"/>
</dbReference>
<dbReference type="InterPro" id="IPR008207">
    <property type="entry name" value="Sig_transdc_His_kin_Hpt_dom"/>
</dbReference>
<proteinExistence type="predicted"/>
<dbReference type="AlphaFoldDB" id="A0A3G2L8P8"/>
<gene>
    <name evidence="3" type="ORF">D1013_15255</name>
</gene>
<evidence type="ECO:0000259" key="2">
    <source>
        <dbReference type="PROSITE" id="PS50894"/>
    </source>
</evidence>
<dbReference type="EMBL" id="CP032050">
    <property type="protein sequence ID" value="AYN68639.1"/>
    <property type="molecule type" value="Genomic_DNA"/>
</dbReference>
<keyword evidence="1" id="KW-0597">Phosphoprotein</keyword>
<keyword evidence="4" id="KW-1185">Reference proteome</keyword>
<evidence type="ECO:0000313" key="3">
    <source>
        <dbReference type="EMBL" id="AYN68639.1"/>
    </source>
</evidence>
<dbReference type="KEGG" id="emar:D1013_15255"/>
<sequence length="105" mass="12222">METPNTNYIKQLAGDDHDFAMQFISILKEEFPQEREEYETTLKNQEFTKTAEIVHKIKHKFNILGLEKSYQLAQDFEADLLQNNTEKGSDFEAVLDMVGAYITEL</sequence>
<dbReference type="Gene3D" id="1.20.120.160">
    <property type="entry name" value="HPT domain"/>
    <property type="match status" value="1"/>
</dbReference>
<dbReference type="GO" id="GO:0004672">
    <property type="term" value="F:protein kinase activity"/>
    <property type="evidence" value="ECO:0007669"/>
    <property type="project" value="UniProtKB-ARBA"/>
</dbReference>
<dbReference type="PROSITE" id="PS50894">
    <property type="entry name" value="HPT"/>
    <property type="match status" value="1"/>
</dbReference>
<evidence type="ECO:0000256" key="1">
    <source>
        <dbReference type="PROSITE-ProRule" id="PRU00110"/>
    </source>
</evidence>
<dbReference type="Proteomes" id="UP000276309">
    <property type="component" value="Chromosome"/>
</dbReference>
<name>A0A3G2L8P8_9FLAO</name>
<dbReference type="GO" id="GO:0000160">
    <property type="term" value="P:phosphorelay signal transduction system"/>
    <property type="evidence" value="ECO:0007669"/>
    <property type="project" value="InterPro"/>
</dbReference>
<protein>
    <submittedName>
        <fullName evidence="3">Hpt domain-containing protein</fullName>
    </submittedName>
</protein>